<organism evidence="1 2">
    <name type="scientific">Caerostris darwini</name>
    <dbReference type="NCBI Taxonomy" id="1538125"/>
    <lineage>
        <taxon>Eukaryota</taxon>
        <taxon>Metazoa</taxon>
        <taxon>Ecdysozoa</taxon>
        <taxon>Arthropoda</taxon>
        <taxon>Chelicerata</taxon>
        <taxon>Arachnida</taxon>
        <taxon>Araneae</taxon>
        <taxon>Araneomorphae</taxon>
        <taxon>Entelegynae</taxon>
        <taxon>Araneoidea</taxon>
        <taxon>Araneidae</taxon>
        <taxon>Caerostris</taxon>
    </lineage>
</organism>
<dbReference type="Gene3D" id="3.30.70.270">
    <property type="match status" value="1"/>
</dbReference>
<accession>A0AAV4R234</accession>
<evidence type="ECO:0000313" key="1">
    <source>
        <dbReference type="EMBL" id="GIY15089.1"/>
    </source>
</evidence>
<dbReference type="InterPro" id="IPR043128">
    <property type="entry name" value="Rev_trsase/Diguanyl_cyclase"/>
</dbReference>
<reference evidence="1 2" key="1">
    <citation type="submission" date="2021-06" db="EMBL/GenBank/DDBJ databases">
        <title>Caerostris darwini draft genome.</title>
        <authorList>
            <person name="Kono N."/>
            <person name="Arakawa K."/>
        </authorList>
    </citation>
    <scope>NUCLEOTIDE SEQUENCE [LARGE SCALE GENOMIC DNA]</scope>
</reference>
<gene>
    <name evidence="1" type="primary">g.52614</name>
    <name evidence="1" type="ORF">CDAR_268731</name>
</gene>
<dbReference type="AlphaFoldDB" id="A0AAV4R234"/>
<dbReference type="SUPFAM" id="SSF56672">
    <property type="entry name" value="DNA/RNA polymerases"/>
    <property type="match status" value="1"/>
</dbReference>
<comment type="caution">
    <text evidence="1">The sequence shown here is derived from an EMBL/GenBank/DDBJ whole genome shotgun (WGS) entry which is preliminary data.</text>
</comment>
<keyword evidence="2" id="KW-1185">Reference proteome</keyword>
<keyword evidence="1" id="KW-0548">Nucleotidyltransferase</keyword>
<protein>
    <submittedName>
        <fullName evidence="1">RNA-directed DNA polymerase</fullName>
    </submittedName>
</protein>
<keyword evidence="1" id="KW-0808">Transferase</keyword>
<dbReference type="EMBL" id="BPLQ01005473">
    <property type="protein sequence ID" value="GIY15089.1"/>
    <property type="molecule type" value="Genomic_DNA"/>
</dbReference>
<sequence length="117" mass="13358">MEHDQHLNNFLNAAKKYNLCLNVTNCVFSSISIRLLGYIIENKTIKSDPGKLTPLMNLPILQTMKSLKRAEEMFAHYCRWIPKFSLRIHPVLDIKFPLSKNSGNAFESLKVAAAVPR</sequence>
<dbReference type="InterPro" id="IPR043502">
    <property type="entry name" value="DNA/RNA_pol_sf"/>
</dbReference>
<evidence type="ECO:0000313" key="2">
    <source>
        <dbReference type="Proteomes" id="UP001054837"/>
    </source>
</evidence>
<keyword evidence="1" id="KW-0695">RNA-directed DNA polymerase</keyword>
<dbReference type="GO" id="GO:0003964">
    <property type="term" value="F:RNA-directed DNA polymerase activity"/>
    <property type="evidence" value="ECO:0007669"/>
    <property type="project" value="UniProtKB-KW"/>
</dbReference>
<proteinExistence type="predicted"/>
<name>A0AAV4R234_9ARAC</name>
<dbReference type="Proteomes" id="UP001054837">
    <property type="component" value="Unassembled WGS sequence"/>
</dbReference>